<dbReference type="PROSITE" id="PS50850">
    <property type="entry name" value="MFS"/>
    <property type="match status" value="1"/>
</dbReference>
<dbReference type="SUPFAM" id="SSF103473">
    <property type="entry name" value="MFS general substrate transporter"/>
    <property type="match status" value="1"/>
</dbReference>
<dbReference type="InterPro" id="IPR003663">
    <property type="entry name" value="Sugar/inositol_transpt"/>
</dbReference>
<dbReference type="GO" id="GO:1904659">
    <property type="term" value="P:D-glucose transmembrane transport"/>
    <property type="evidence" value="ECO:0007669"/>
    <property type="project" value="UniProtKB-ARBA"/>
</dbReference>
<dbReference type="OrthoDB" id="6612291at2759"/>
<evidence type="ECO:0000313" key="10">
    <source>
        <dbReference type="EMBL" id="EEH53507.1"/>
    </source>
</evidence>
<dbReference type="InterPro" id="IPR005829">
    <property type="entry name" value="Sugar_transporter_CS"/>
</dbReference>
<evidence type="ECO:0000256" key="6">
    <source>
        <dbReference type="ARBA" id="ARBA00023136"/>
    </source>
</evidence>
<dbReference type="GO" id="GO:0022857">
    <property type="term" value="F:transmembrane transporter activity"/>
    <property type="evidence" value="ECO:0007669"/>
    <property type="project" value="InterPro"/>
</dbReference>
<evidence type="ECO:0000256" key="8">
    <source>
        <dbReference type="SAM" id="Phobius"/>
    </source>
</evidence>
<comment type="subcellular location">
    <subcellularLocation>
        <location evidence="1">Membrane</location>
        <topology evidence="1">Multi-pass membrane protein</topology>
    </subcellularLocation>
</comment>
<evidence type="ECO:0000256" key="4">
    <source>
        <dbReference type="ARBA" id="ARBA00022692"/>
    </source>
</evidence>
<keyword evidence="11" id="KW-1185">Reference proteome</keyword>
<feature type="domain" description="Major facilitator superfamily (MFS) profile" evidence="9">
    <location>
        <begin position="58"/>
        <end position="497"/>
    </location>
</feature>
<reference evidence="10 11" key="1">
    <citation type="journal article" date="2009" name="Science">
        <title>Green evolution and dynamic adaptations revealed by genomes of the marine picoeukaryotes Micromonas.</title>
        <authorList>
            <person name="Worden A.Z."/>
            <person name="Lee J.H."/>
            <person name="Mock T."/>
            <person name="Rouze P."/>
            <person name="Simmons M.P."/>
            <person name="Aerts A.L."/>
            <person name="Allen A.E."/>
            <person name="Cuvelier M.L."/>
            <person name="Derelle E."/>
            <person name="Everett M.V."/>
            <person name="Foulon E."/>
            <person name="Grimwood J."/>
            <person name="Gundlach H."/>
            <person name="Henrissat B."/>
            <person name="Napoli C."/>
            <person name="McDonald S.M."/>
            <person name="Parker M.S."/>
            <person name="Rombauts S."/>
            <person name="Salamov A."/>
            <person name="Von Dassow P."/>
            <person name="Badger J.H."/>
            <person name="Coutinho P.M."/>
            <person name="Demir E."/>
            <person name="Dubchak I."/>
            <person name="Gentemann C."/>
            <person name="Eikrem W."/>
            <person name="Gready J.E."/>
            <person name="John U."/>
            <person name="Lanier W."/>
            <person name="Lindquist E.A."/>
            <person name="Lucas S."/>
            <person name="Mayer K.F."/>
            <person name="Moreau H."/>
            <person name="Not F."/>
            <person name="Otillar R."/>
            <person name="Panaud O."/>
            <person name="Pangilinan J."/>
            <person name="Paulsen I."/>
            <person name="Piegu B."/>
            <person name="Poliakov A."/>
            <person name="Robbens S."/>
            <person name="Schmutz J."/>
            <person name="Toulza E."/>
            <person name="Wyss T."/>
            <person name="Zelensky A."/>
            <person name="Zhou K."/>
            <person name="Armbrust E.V."/>
            <person name="Bhattacharya D."/>
            <person name="Goodenough U.W."/>
            <person name="Van de Peer Y."/>
            <person name="Grigoriev I.V."/>
        </authorList>
    </citation>
    <scope>NUCLEOTIDE SEQUENCE [LARGE SCALE GENOMIC DNA]</scope>
    <source>
        <strain evidence="10 11">CCMP1545</strain>
    </source>
</reference>
<sequence>MLRHRHDAWSPVARASVDDYDAELARGDDDARRLLDDDRGGGERPIADDVDVRATALLFIFPAIAGLLFGWDIGSTSGALQSLTDPNTAGMDWYALDPFQRGLVVSTSLAGALVASATAALKLGDKLGSRKELQLAALLYAGGALVQGGAISLETLVLGRFTYGLGIGFAMHGAPLYIAETAPTKVRGLLISLKECFIVGGILLGYAGGYLIEGEEGGWRVLLSSSVALSGVLSLGLLKLPDSPRWSLQRGGDANDARAALKILRGDKATPGTIDAEMRAMTAASEKSGVGGVGELLRKKNVRPLFVGLSVVLFQQITGQPSVLYYAEQVFIAAGFDASEGAGVSVILGVFKLVMTGFAVKYVDSVGRRPLLLGGVAAMMLATVALGACSDALATGDPADSLNTARLSVLAIFAYVGAYQVSFGPIAWLLVGEIFPQRVRSAAVGTATLTNFASNYLVALYLPTMIASYGQAGTYYIFSVMGVIALASIYLTVPETKGKSLEEIEAEMTR</sequence>
<dbReference type="KEGG" id="mpp:MICPUCDRAFT_21673"/>
<dbReference type="OMA" id="TGSHMES"/>
<dbReference type="InterPro" id="IPR050820">
    <property type="entry name" value="MFS_Sugar_Transporter"/>
</dbReference>
<feature type="transmembrane region" description="Helical" evidence="8">
    <location>
        <begin position="372"/>
        <end position="395"/>
    </location>
</feature>
<dbReference type="Gene3D" id="1.20.1250.20">
    <property type="entry name" value="MFS general substrate transporter like domains"/>
    <property type="match status" value="1"/>
</dbReference>
<evidence type="ECO:0000256" key="5">
    <source>
        <dbReference type="ARBA" id="ARBA00022989"/>
    </source>
</evidence>
<dbReference type="Pfam" id="PF00083">
    <property type="entry name" value="Sugar_tr"/>
    <property type="match status" value="1"/>
</dbReference>
<comment type="similarity">
    <text evidence="2 7">Belongs to the major facilitator superfamily. Sugar transporter (TC 2.A.1.1) family.</text>
</comment>
<feature type="transmembrane region" description="Helical" evidence="8">
    <location>
        <begin position="218"/>
        <end position="240"/>
    </location>
</feature>
<dbReference type="GO" id="GO:0016020">
    <property type="term" value="C:membrane"/>
    <property type="evidence" value="ECO:0007669"/>
    <property type="project" value="UniProtKB-SubCell"/>
</dbReference>
<feature type="transmembrane region" description="Helical" evidence="8">
    <location>
        <begin position="54"/>
        <end position="71"/>
    </location>
</feature>
<dbReference type="GeneID" id="9687888"/>
<protein>
    <submittedName>
        <fullName evidence="10">Major facilitator superfamily</fullName>
    </submittedName>
</protein>
<evidence type="ECO:0000256" key="1">
    <source>
        <dbReference type="ARBA" id="ARBA00004141"/>
    </source>
</evidence>
<dbReference type="EMBL" id="GG663746">
    <property type="protein sequence ID" value="EEH53507.1"/>
    <property type="molecule type" value="Genomic_DNA"/>
</dbReference>
<dbReference type="AlphaFoldDB" id="C1N3X0"/>
<evidence type="ECO:0000256" key="2">
    <source>
        <dbReference type="ARBA" id="ARBA00010992"/>
    </source>
</evidence>
<feature type="transmembrane region" description="Helical" evidence="8">
    <location>
        <begin position="443"/>
        <end position="462"/>
    </location>
</feature>
<dbReference type="eggNOG" id="KOG0254">
    <property type="taxonomic scope" value="Eukaryota"/>
</dbReference>
<gene>
    <name evidence="10" type="ORF">MICPUCDRAFT_21673</name>
</gene>
<evidence type="ECO:0000313" key="11">
    <source>
        <dbReference type="Proteomes" id="UP000001876"/>
    </source>
</evidence>
<feature type="transmembrane region" description="Helical" evidence="8">
    <location>
        <begin position="305"/>
        <end position="327"/>
    </location>
</feature>
<keyword evidence="6 8" id="KW-0472">Membrane</keyword>
<feature type="transmembrane region" description="Helical" evidence="8">
    <location>
        <begin position="157"/>
        <end position="179"/>
    </location>
</feature>
<keyword evidence="5 8" id="KW-1133">Transmembrane helix</keyword>
<dbReference type="PRINTS" id="PR00171">
    <property type="entry name" value="SUGRTRNSPORT"/>
</dbReference>
<accession>C1N3X0</accession>
<feature type="transmembrane region" description="Helical" evidence="8">
    <location>
        <begin position="103"/>
        <end position="121"/>
    </location>
</feature>
<dbReference type="PROSITE" id="PS00216">
    <property type="entry name" value="SUGAR_TRANSPORT_1"/>
    <property type="match status" value="1"/>
</dbReference>
<feature type="transmembrane region" description="Helical" evidence="8">
    <location>
        <begin position="407"/>
        <end position="431"/>
    </location>
</feature>
<dbReference type="Proteomes" id="UP000001876">
    <property type="component" value="Unassembled WGS sequence"/>
</dbReference>
<dbReference type="NCBIfam" id="TIGR00879">
    <property type="entry name" value="SP"/>
    <property type="match status" value="1"/>
</dbReference>
<evidence type="ECO:0000256" key="3">
    <source>
        <dbReference type="ARBA" id="ARBA00022448"/>
    </source>
</evidence>
<dbReference type="PANTHER" id="PTHR48023">
    <property type="entry name" value="D-XYLOSE-PROTON SYMPORTER-LIKE 2"/>
    <property type="match status" value="1"/>
</dbReference>
<keyword evidence="4 8" id="KW-0812">Transmembrane</keyword>
<dbReference type="FunFam" id="1.20.1250.20:FF:000118">
    <property type="entry name" value="D-xylose-proton symporter-like 3, chloroplastic"/>
    <property type="match status" value="1"/>
</dbReference>
<dbReference type="InterPro" id="IPR036259">
    <property type="entry name" value="MFS_trans_sf"/>
</dbReference>
<feature type="transmembrane region" description="Helical" evidence="8">
    <location>
        <begin position="133"/>
        <end position="151"/>
    </location>
</feature>
<evidence type="ECO:0000259" key="9">
    <source>
        <dbReference type="PROSITE" id="PS50850"/>
    </source>
</evidence>
<proteinExistence type="inferred from homology"/>
<feature type="transmembrane region" description="Helical" evidence="8">
    <location>
        <begin position="474"/>
        <end position="493"/>
    </location>
</feature>
<dbReference type="RefSeq" id="XP_003062688.1">
    <property type="nucleotide sequence ID" value="XM_003062642.1"/>
</dbReference>
<dbReference type="InterPro" id="IPR020846">
    <property type="entry name" value="MFS_dom"/>
</dbReference>
<dbReference type="PANTHER" id="PTHR48023:SF4">
    <property type="entry name" value="D-XYLOSE-PROTON SYMPORTER-LIKE 2"/>
    <property type="match status" value="1"/>
</dbReference>
<name>C1N3X0_MICPC</name>
<keyword evidence="3 7" id="KW-0813">Transport</keyword>
<dbReference type="GO" id="GO:0005737">
    <property type="term" value="C:cytoplasm"/>
    <property type="evidence" value="ECO:0007669"/>
    <property type="project" value="UniProtKB-ARBA"/>
</dbReference>
<feature type="transmembrane region" description="Helical" evidence="8">
    <location>
        <begin position="191"/>
        <end position="212"/>
    </location>
</feature>
<evidence type="ECO:0000256" key="7">
    <source>
        <dbReference type="RuleBase" id="RU003346"/>
    </source>
</evidence>
<organism evidence="11">
    <name type="scientific">Micromonas pusilla (strain CCMP1545)</name>
    <name type="common">Picoplanktonic green alga</name>
    <dbReference type="NCBI Taxonomy" id="564608"/>
    <lineage>
        <taxon>Eukaryota</taxon>
        <taxon>Viridiplantae</taxon>
        <taxon>Chlorophyta</taxon>
        <taxon>Mamiellophyceae</taxon>
        <taxon>Mamiellales</taxon>
        <taxon>Mamiellaceae</taxon>
        <taxon>Micromonas</taxon>
    </lineage>
</organism>
<feature type="transmembrane region" description="Helical" evidence="8">
    <location>
        <begin position="342"/>
        <end position="360"/>
    </location>
</feature>
<dbReference type="InterPro" id="IPR005828">
    <property type="entry name" value="MFS_sugar_transport-like"/>
</dbReference>